<organism evidence="1 2">
    <name type="scientific">Pseudomonas syringae pv. maculicola</name>
    <dbReference type="NCBI Taxonomy" id="59511"/>
    <lineage>
        <taxon>Bacteria</taxon>
        <taxon>Pseudomonadati</taxon>
        <taxon>Pseudomonadota</taxon>
        <taxon>Gammaproteobacteria</taxon>
        <taxon>Pseudomonadales</taxon>
        <taxon>Pseudomonadaceae</taxon>
        <taxon>Pseudomonas</taxon>
    </lineage>
</organism>
<dbReference type="EMBL" id="RBNL01004306">
    <property type="protein sequence ID" value="RML34274.1"/>
    <property type="molecule type" value="Genomic_DNA"/>
</dbReference>
<dbReference type="GO" id="GO:0016301">
    <property type="term" value="F:kinase activity"/>
    <property type="evidence" value="ECO:0007669"/>
    <property type="project" value="UniProtKB-KW"/>
</dbReference>
<evidence type="ECO:0000313" key="2">
    <source>
        <dbReference type="Proteomes" id="UP000282378"/>
    </source>
</evidence>
<keyword evidence="1" id="KW-0808">Transferase</keyword>
<reference evidence="1 2" key="1">
    <citation type="submission" date="2018-08" db="EMBL/GenBank/DDBJ databases">
        <title>Recombination of ecologically and evolutionarily significant loci maintains genetic cohesion in the Pseudomonas syringae species complex.</title>
        <authorList>
            <person name="Dillon M."/>
            <person name="Thakur S."/>
            <person name="Almeida R.N.D."/>
            <person name="Weir B.S."/>
            <person name="Guttman D.S."/>
        </authorList>
    </citation>
    <scope>NUCLEOTIDE SEQUENCE [LARGE SCALE GENOMIC DNA]</scope>
    <source>
        <strain evidence="1 2">88_10</strain>
    </source>
</reference>
<keyword evidence="1" id="KW-0418">Kinase</keyword>
<accession>A0A3M2V4W9</accession>
<evidence type="ECO:0000313" key="1">
    <source>
        <dbReference type="EMBL" id="RML34274.1"/>
    </source>
</evidence>
<name>A0A3M2V4W9_PSEYM</name>
<protein>
    <submittedName>
        <fullName evidence="1">Serine/threonine-protein kinase PpkA</fullName>
    </submittedName>
</protein>
<gene>
    <name evidence="1" type="ORF">APX70_05300</name>
</gene>
<proteinExistence type="predicted"/>
<comment type="caution">
    <text evidence="1">The sequence shown here is derived from an EMBL/GenBank/DDBJ whole genome shotgun (WGS) entry which is preliminary data.</text>
</comment>
<dbReference type="AlphaFoldDB" id="A0A3M2V4W9"/>
<dbReference type="Proteomes" id="UP000282378">
    <property type="component" value="Unassembled WGS sequence"/>
</dbReference>
<sequence>QNGTAKLSELGVLGDYLDDLPYHSEVLNLDEDTWKSWDGLAQEKFIRTLSTKLRHYQVYNADVDRWVPLAEGSDARDNVYPVPLEMMP</sequence>
<feature type="non-terminal residue" evidence="1">
    <location>
        <position position="1"/>
    </location>
</feature>